<comment type="caution">
    <text evidence="3">The sequence shown here is derived from an EMBL/GenBank/DDBJ whole genome shotgun (WGS) entry which is preliminary data.</text>
</comment>
<keyword evidence="1" id="KW-0808">Transferase</keyword>
<dbReference type="AlphaFoldDB" id="I9S323"/>
<protein>
    <recommendedName>
        <fullName evidence="2">Glycosyl transferase family 1 domain-containing protein</fullName>
    </recommendedName>
</protein>
<sequence>MKILIVHYRYFITGGPERYLFNIKSALEKRGCEIIPFSVKTSHNISSKYGNYFAENIGHSDSVYMDNYPKNIKVYWDLIFREFYSFKVKKKLKKLIKDTHPDICYLLAYKRTLSPSVIDACSELNIPIVNRLSDYNSICGAAHLYRDGHVCDDCVKGSKKNCFTHRCMKGSTLFSLMRYLSILLHQKLHMDNKISNFICTNEFMRIQMHKDGYAANKLKLLPTFFHETEETVRQRSENVLSDKIKFLFIGTLDEKKGLYDLLEVLASLKQNYSNFLLNIVGGVSIQEQEKVKRLISEKQLEKYITFEPFRNDGNIFSAYTNANVVVLPSRIYENLPNTLIESIYFQRPVIVPDFGSFSYTVDDNVSFKYTALSLNSLKQVMQAVLEHPASILEKSKKCDAFFQKNYSEKSHLEKLTKIFNETIINHNKRY</sequence>
<dbReference type="Gene3D" id="3.40.50.2000">
    <property type="entry name" value="Glycogen Phosphorylase B"/>
    <property type="match status" value="2"/>
</dbReference>
<accession>I9S323</accession>
<dbReference type="Proteomes" id="UP000003089">
    <property type="component" value="Unassembled WGS sequence"/>
</dbReference>
<keyword evidence="4" id="KW-1185">Reference proteome</keyword>
<evidence type="ECO:0000256" key="1">
    <source>
        <dbReference type="ARBA" id="ARBA00022679"/>
    </source>
</evidence>
<feature type="domain" description="Glycosyl transferase family 1" evidence="2">
    <location>
        <begin position="237"/>
        <end position="388"/>
    </location>
</feature>
<evidence type="ECO:0000259" key="2">
    <source>
        <dbReference type="Pfam" id="PF00534"/>
    </source>
</evidence>
<name>I9S323_9BACE</name>
<evidence type="ECO:0000313" key="3">
    <source>
        <dbReference type="EMBL" id="EIY49986.1"/>
    </source>
</evidence>
<dbReference type="HOGENOM" id="CLU_009583_35_0_10"/>
<evidence type="ECO:0000313" key="4">
    <source>
        <dbReference type="Proteomes" id="UP000003089"/>
    </source>
</evidence>
<dbReference type="GO" id="GO:0016757">
    <property type="term" value="F:glycosyltransferase activity"/>
    <property type="evidence" value="ECO:0007669"/>
    <property type="project" value="InterPro"/>
</dbReference>
<proteinExistence type="predicted"/>
<dbReference type="eggNOG" id="COG0438">
    <property type="taxonomic scope" value="Bacteria"/>
</dbReference>
<dbReference type="PATRIC" id="fig|997884.3.peg.2615"/>
<dbReference type="RefSeq" id="WP_007485628.1">
    <property type="nucleotide sequence ID" value="NZ_JH724314.1"/>
</dbReference>
<dbReference type="PANTHER" id="PTHR46401:SF2">
    <property type="entry name" value="GLYCOSYLTRANSFERASE WBBK-RELATED"/>
    <property type="match status" value="1"/>
</dbReference>
<dbReference type="GO" id="GO:0009103">
    <property type="term" value="P:lipopolysaccharide biosynthetic process"/>
    <property type="evidence" value="ECO:0007669"/>
    <property type="project" value="TreeGrafter"/>
</dbReference>
<dbReference type="PANTHER" id="PTHR46401">
    <property type="entry name" value="GLYCOSYLTRANSFERASE WBBK-RELATED"/>
    <property type="match status" value="1"/>
</dbReference>
<dbReference type="CDD" id="cd03801">
    <property type="entry name" value="GT4_PimA-like"/>
    <property type="match status" value="1"/>
</dbReference>
<dbReference type="Pfam" id="PF00534">
    <property type="entry name" value="Glycos_transf_1"/>
    <property type="match status" value="1"/>
</dbReference>
<dbReference type="EMBL" id="AGXS01000016">
    <property type="protein sequence ID" value="EIY49986.1"/>
    <property type="molecule type" value="Genomic_DNA"/>
</dbReference>
<dbReference type="SUPFAM" id="SSF53756">
    <property type="entry name" value="UDP-Glycosyltransferase/glycogen phosphorylase"/>
    <property type="match status" value="1"/>
</dbReference>
<dbReference type="STRING" id="997884.HMPREF1068_02545"/>
<gene>
    <name evidence="3" type="ORF">HMPREF1068_02545</name>
</gene>
<organism evidence="3 4">
    <name type="scientific">Bacteroides nordii CL02T12C05</name>
    <dbReference type="NCBI Taxonomy" id="997884"/>
    <lineage>
        <taxon>Bacteria</taxon>
        <taxon>Pseudomonadati</taxon>
        <taxon>Bacteroidota</taxon>
        <taxon>Bacteroidia</taxon>
        <taxon>Bacteroidales</taxon>
        <taxon>Bacteroidaceae</taxon>
        <taxon>Bacteroides</taxon>
    </lineage>
</organism>
<dbReference type="InterPro" id="IPR001296">
    <property type="entry name" value="Glyco_trans_1"/>
</dbReference>
<reference evidence="3 4" key="1">
    <citation type="submission" date="2012-02" db="EMBL/GenBank/DDBJ databases">
        <title>The Genome Sequence of Bacteroides nordii CL02T12C05.</title>
        <authorList>
            <consortium name="The Broad Institute Genome Sequencing Platform"/>
            <person name="Earl A."/>
            <person name="Ward D."/>
            <person name="Feldgarden M."/>
            <person name="Gevers D."/>
            <person name="Zitomersky N.L."/>
            <person name="Coyne M.J."/>
            <person name="Comstock L.E."/>
            <person name="Young S.K."/>
            <person name="Zeng Q."/>
            <person name="Gargeya S."/>
            <person name="Fitzgerald M."/>
            <person name="Haas B."/>
            <person name="Abouelleil A."/>
            <person name="Alvarado L."/>
            <person name="Arachchi H.M."/>
            <person name="Berlin A."/>
            <person name="Chapman S.B."/>
            <person name="Gearin G."/>
            <person name="Goldberg J."/>
            <person name="Griggs A."/>
            <person name="Gujja S."/>
            <person name="Hansen M."/>
            <person name="Heiman D."/>
            <person name="Howarth C."/>
            <person name="Larimer J."/>
            <person name="Lui A."/>
            <person name="MacDonald P.J.P."/>
            <person name="McCowen C."/>
            <person name="Montmayeur A."/>
            <person name="Murphy C."/>
            <person name="Neiman D."/>
            <person name="Pearson M."/>
            <person name="Priest M."/>
            <person name="Roberts A."/>
            <person name="Saif S."/>
            <person name="Shea T."/>
            <person name="Sisk P."/>
            <person name="Stolte C."/>
            <person name="Sykes S."/>
            <person name="Wortman J."/>
            <person name="Nusbaum C."/>
            <person name="Birren B."/>
        </authorList>
    </citation>
    <scope>NUCLEOTIDE SEQUENCE [LARGE SCALE GENOMIC DNA]</scope>
    <source>
        <strain evidence="3 4">CL02T12C05</strain>
    </source>
</reference>